<evidence type="ECO:0000313" key="4">
    <source>
        <dbReference type="Proteomes" id="UP001596445"/>
    </source>
</evidence>
<feature type="domain" description="YdbS-like PH" evidence="2">
    <location>
        <begin position="305"/>
        <end position="387"/>
    </location>
</feature>
<dbReference type="EMBL" id="JBHSZI010000001">
    <property type="protein sequence ID" value="MFC7057382.1"/>
    <property type="molecule type" value="Genomic_DNA"/>
</dbReference>
<dbReference type="Pfam" id="PF03703">
    <property type="entry name" value="bPH_2"/>
    <property type="match status" value="3"/>
</dbReference>
<feature type="transmembrane region" description="Helical" evidence="1">
    <location>
        <begin position="287"/>
        <end position="306"/>
    </location>
</feature>
<feature type="transmembrane region" description="Helical" evidence="1">
    <location>
        <begin position="130"/>
        <end position="153"/>
    </location>
</feature>
<proteinExistence type="predicted"/>
<dbReference type="PANTHER" id="PTHR34473:SF3">
    <property type="entry name" value="TRANSMEMBRANE PROTEIN-RELATED"/>
    <property type="match status" value="1"/>
</dbReference>
<feature type="domain" description="YdbS-like PH" evidence="2">
    <location>
        <begin position="155"/>
        <end position="214"/>
    </location>
</feature>
<feature type="domain" description="YdbS-like PH" evidence="2">
    <location>
        <begin position="3"/>
        <end position="61"/>
    </location>
</feature>
<dbReference type="PANTHER" id="PTHR34473">
    <property type="entry name" value="UPF0699 TRANSMEMBRANE PROTEIN YDBS"/>
    <property type="match status" value="1"/>
</dbReference>
<keyword evidence="1" id="KW-0812">Transmembrane</keyword>
<dbReference type="RefSeq" id="WP_382184145.1">
    <property type="nucleotide sequence ID" value="NZ_JBHSZI010000001.1"/>
</dbReference>
<accession>A0ABD5W3U6</accession>
<feature type="transmembrane region" description="Helical" evidence="1">
    <location>
        <begin position="99"/>
        <end position="118"/>
    </location>
</feature>
<reference evidence="3 4" key="1">
    <citation type="journal article" date="2019" name="Int. J. Syst. Evol. Microbiol.">
        <title>The Global Catalogue of Microorganisms (GCM) 10K type strain sequencing project: providing services to taxonomists for standard genome sequencing and annotation.</title>
        <authorList>
            <consortium name="The Broad Institute Genomics Platform"/>
            <consortium name="The Broad Institute Genome Sequencing Center for Infectious Disease"/>
            <person name="Wu L."/>
            <person name="Ma J."/>
        </authorList>
    </citation>
    <scope>NUCLEOTIDE SEQUENCE [LARGE SCALE GENOMIC DNA]</scope>
    <source>
        <strain evidence="3 4">JCM 30072</strain>
    </source>
</reference>
<sequence length="410" mass="45629">MCSRAASEIPFDRIQNVDIAQNVFQRALGIAEVRLETAGGGETEARLRYVSRPEATRIQEIVSERKRGEAERDPEEPDDALFELDSGELAVLGLTSANFNLFGLVVLLFVVLGTPVAAEQVSPRLAVLLFLGPALAAVALVVLWVLSGIQAVLRYYAFRLVRHEDELRYQRGLFQQYNGTIPLSKIQTLMIRENVIARAVGYGNLAIETAGYGPGQGNDDIESAIPIAKQARLFDLARTIEDFGEISFNRPPKRARIRYVGRYTIFVAVLVAALGGIHLQTGVLSDWYLGVVLWLLVPPAAHLKWVNLGYYCDENYVITRSGFWTRQTTVVPYYRVQTVSVSQTVFQRRRRLGTLVVDTASSGGFWGGNGIALDIDIEEASRLHETIHNRFQLSVRERRAGNLRSPQPGD</sequence>
<comment type="caution">
    <text evidence="3">The sequence shown here is derived from an EMBL/GenBank/DDBJ whole genome shotgun (WGS) entry which is preliminary data.</text>
</comment>
<dbReference type="Proteomes" id="UP001596445">
    <property type="component" value="Unassembled WGS sequence"/>
</dbReference>
<name>A0ABD5W3U6_9EURY</name>
<evidence type="ECO:0000256" key="1">
    <source>
        <dbReference type="SAM" id="Phobius"/>
    </source>
</evidence>
<keyword evidence="4" id="KW-1185">Reference proteome</keyword>
<keyword evidence="1" id="KW-1133">Transmembrane helix</keyword>
<protein>
    <submittedName>
        <fullName evidence="3">PH domain-containing protein</fullName>
    </submittedName>
</protein>
<feature type="transmembrane region" description="Helical" evidence="1">
    <location>
        <begin position="260"/>
        <end position="281"/>
    </location>
</feature>
<evidence type="ECO:0000313" key="3">
    <source>
        <dbReference type="EMBL" id="MFC7057382.1"/>
    </source>
</evidence>
<organism evidence="3 4">
    <name type="scientific">Halovenus salina</name>
    <dbReference type="NCBI Taxonomy" id="1510225"/>
    <lineage>
        <taxon>Archaea</taxon>
        <taxon>Methanobacteriati</taxon>
        <taxon>Methanobacteriota</taxon>
        <taxon>Stenosarchaea group</taxon>
        <taxon>Halobacteria</taxon>
        <taxon>Halobacteriales</taxon>
        <taxon>Haloarculaceae</taxon>
        <taxon>Halovenus</taxon>
    </lineage>
</organism>
<dbReference type="AlphaFoldDB" id="A0ABD5W3U6"/>
<gene>
    <name evidence="3" type="ORF">ACFQQG_03340</name>
</gene>
<dbReference type="InterPro" id="IPR005182">
    <property type="entry name" value="YdbS-like_PH"/>
</dbReference>
<evidence type="ECO:0000259" key="2">
    <source>
        <dbReference type="Pfam" id="PF03703"/>
    </source>
</evidence>
<keyword evidence="1" id="KW-0472">Membrane</keyword>